<feature type="transmembrane region" description="Helical" evidence="1">
    <location>
        <begin position="78"/>
        <end position="99"/>
    </location>
</feature>
<feature type="transmembrane region" description="Helical" evidence="1">
    <location>
        <begin position="6"/>
        <end position="24"/>
    </location>
</feature>
<dbReference type="EMBL" id="LKEJ01000057">
    <property type="protein sequence ID" value="KTB69878.1"/>
    <property type="molecule type" value="Genomic_DNA"/>
</dbReference>
<evidence type="ECO:0000256" key="1">
    <source>
        <dbReference type="SAM" id="Phobius"/>
    </source>
</evidence>
<gene>
    <name evidence="2" type="ORF">AO067_04065</name>
</gene>
<dbReference type="Proteomes" id="UP000053048">
    <property type="component" value="Unassembled WGS sequence"/>
</dbReference>
<keyword evidence="1" id="KW-0812">Transmembrane</keyword>
<keyword evidence="1" id="KW-1133">Transmembrane helix</keyword>
<evidence type="ECO:0000313" key="3">
    <source>
        <dbReference type="Proteomes" id="UP000053048"/>
    </source>
</evidence>
<protein>
    <submittedName>
        <fullName evidence="2">Uncharacterized protein</fullName>
    </submittedName>
</protein>
<dbReference type="AlphaFoldDB" id="A0A0W0I9Q9"/>
<organism evidence="2 3">
    <name type="scientific">Pseudomonas viridiflava ICMP 13104</name>
    <dbReference type="NCBI Taxonomy" id="1198305"/>
    <lineage>
        <taxon>Bacteria</taxon>
        <taxon>Pseudomonadati</taxon>
        <taxon>Pseudomonadota</taxon>
        <taxon>Gammaproteobacteria</taxon>
        <taxon>Pseudomonadales</taxon>
        <taxon>Pseudomonadaceae</taxon>
        <taxon>Pseudomonas</taxon>
    </lineage>
</organism>
<reference evidence="2 3" key="1">
    <citation type="submission" date="2015-09" db="EMBL/GenBank/DDBJ databases">
        <title>Genome sequence of ICMP 13104.</title>
        <authorList>
            <person name="Visnovsky S."/>
            <person name="Lu A."/>
            <person name="Panda P."/>
            <person name="Pitman A."/>
        </authorList>
    </citation>
    <scope>NUCLEOTIDE SEQUENCE [LARGE SCALE GENOMIC DNA]</scope>
    <source>
        <strain evidence="2 3">ICMP 13104</strain>
    </source>
</reference>
<name>A0A0W0I9Q9_PSEVI</name>
<keyword evidence="3" id="KW-1185">Reference proteome</keyword>
<sequence>MCVVTFQFVAGMIGTCVVIPNPTLSRASKNIDHPSKAWRIFFRIMAVCMCYMWSSLVTLIVLANVMENYDPHGMPEMTRALLIATQPIPLLIVLYWLLAKGVRKVERDRG</sequence>
<comment type="caution">
    <text evidence="2">The sequence shown here is derived from an EMBL/GenBank/DDBJ whole genome shotgun (WGS) entry which is preliminary data.</text>
</comment>
<evidence type="ECO:0000313" key="2">
    <source>
        <dbReference type="EMBL" id="KTB69878.1"/>
    </source>
</evidence>
<proteinExistence type="predicted"/>
<feature type="transmembrane region" description="Helical" evidence="1">
    <location>
        <begin position="44"/>
        <end position="66"/>
    </location>
</feature>
<keyword evidence="1" id="KW-0472">Membrane</keyword>
<accession>A0A0W0I9Q9</accession>